<dbReference type="Pfam" id="PF03134">
    <property type="entry name" value="TB2_DP1_HVA22"/>
    <property type="match status" value="1"/>
</dbReference>
<reference evidence="3" key="2">
    <citation type="submission" date="2025-08" db="UniProtKB">
        <authorList>
            <consortium name="RefSeq"/>
        </authorList>
    </citation>
    <scope>IDENTIFICATION</scope>
    <source>
        <tissue evidence="3">Leaf</tissue>
    </source>
</reference>
<accession>A0ABM0ZMG5</accession>
<organism evidence="2 3">
    <name type="scientific">Camelina sativa</name>
    <name type="common">False flax</name>
    <name type="synonym">Myagrum sativum</name>
    <dbReference type="NCBI Taxonomy" id="90675"/>
    <lineage>
        <taxon>Eukaryota</taxon>
        <taxon>Viridiplantae</taxon>
        <taxon>Streptophyta</taxon>
        <taxon>Embryophyta</taxon>
        <taxon>Tracheophyta</taxon>
        <taxon>Spermatophyta</taxon>
        <taxon>Magnoliopsida</taxon>
        <taxon>eudicotyledons</taxon>
        <taxon>Gunneridae</taxon>
        <taxon>Pentapetalae</taxon>
        <taxon>rosids</taxon>
        <taxon>malvids</taxon>
        <taxon>Brassicales</taxon>
        <taxon>Brassicaceae</taxon>
        <taxon>Camelineae</taxon>
        <taxon>Camelina</taxon>
    </lineage>
</organism>
<name>A0ABM0ZMG5_CAMSA</name>
<feature type="transmembrane region" description="Helical" evidence="1">
    <location>
        <begin position="99"/>
        <end position="120"/>
    </location>
</feature>
<dbReference type="PANTHER" id="PTHR12300">
    <property type="entry name" value="HVA22-LIKE PROTEINS"/>
    <property type="match status" value="1"/>
</dbReference>
<comment type="similarity">
    <text evidence="1">Belongs to the DP1 family.</text>
</comment>
<sequence>MGSYANVSTEKFPLKEEIDRVKRITQKMGVIIVIAKRIDALIGPGVMLLYPLYASFRAIESPTMLDDQQWLTYWIIYSLITIFELSVWRILAWLPFWPYLKLLFCMWLVLPMFSGAAYIYSNFVRQYVKIGMNVGGGANYTDEQRRVLQMMSLDARKSVQDYVDRFGWDSVEKAIKAAEKETRRH</sequence>
<keyword evidence="2" id="KW-1185">Reference proteome</keyword>
<comment type="subcellular location">
    <subcellularLocation>
        <location evidence="1">Membrane</location>
        <topology evidence="1">Multi-pass membrane protein</topology>
    </subcellularLocation>
</comment>
<evidence type="ECO:0000313" key="2">
    <source>
        <dbReference type="Proteomes" id="UP000694864"/>
    </source>
</evidence>
<proteinExistence type="inferred from homology"/>
<keyword evidence="1" id="KW-1133">Transmembrane helix</keyword>
<protein>
    <recommendedName>
        <fullName evidence="1">HVA22-like protein</fullName>
    </recommendedName>
</protein>
<dbReference type="GeneID" id="104793210"/>
<feature type="transmembrane region" description="Helical" evidence="1">
    <location>
        <begin position="73"/>
        <end position="92"/>
    </location>
</feature>
<feature type="transmembrane region" description="Helical" evidence="1">
    <location>
        <begin position="30"/>
        <end position="53"/>
    </location>
</feature>
<keyword evidence="1" id="KW-0472">Membrane</keyword>
<evidence type="ECO:0000313" key="3">
    <source>
        <dbReference type="RefSeq" id="XP_010517825.2"/>
    </source>
</evidence>
<dbReference type="Proteomes" id="UP000694864">
    <property type="component" value="Chromosome 6"/>
</dbReference>
<keyword evidence="1" id="KW-0812">Transmembrane</keyword>
<reference evidence="2" key="1">
    <citation type="journal article" date="2014" name="Nat. Commun.">
        <title>The emerging biofuel crop Camelina sativa retains a highly undifferentiated hexaploid genome structure.</title>
        <authorList>
            <person name="Kagale S."/>
            <person name="Koh C."/>
            <person name="Nixon J."/>
            <person name="Bollina V."/>
            <person name="Clarke W.E."/>
            <person name="Tuteja R."/>
            <person name="Spillane C."/>
            <person name="Robinson S.J."/>
            <person name="Links M.G."/>
            <person name="Clarke C."/>
            <person name="Higgins E.E."/>
            <person name="Huebert T."/>
            <person name="Sharpe A.G."/>
            <person name="Parkin I.A."/>
        </authorList>
    </citation>
    <scope>NUCLEOTIDE SEQUENCE [LARGE SCALE GENOMIC DNA]</scope>
    <source>
        <strain evidence="2">cv. DH55</strain>
    </source>
</reference>
<gene>
    <name evidence="3" type="primary">LOC104793210</name>
</gene>
<dbReference type="RefSeq" id="XP_010517825.2">
    <property type="nucleotide sequence ID" value="XM_010519523.2"/>
</dbReference>
<evidence type="ECO:0000256" key="1">
    <source>
        <dbReference type="RuleBase" id="RU362006"/>
    </source>
</evidence>
<dbReference type="InterPro" id="IPR004345">
    <property type="entry name" value="TB2_DP1_HVA22"/>
</dbReference>
<dbReference type="PANTHER" id="PTHR12300:SF99">
    <property type="entry name" value="HVA22-LIKE PROTEIN F"/>
    <property type="match status" value="1"/>
</dbReference>